<gene>
    <name evidence="2" type="ORF">GSI_00620</name>
</gene>
<dbReference type="Proteomes" id="UP000230002">
    <property type="component" value="Unassembled WGS sequence"/>
</dbReference>
<protein>
    <submittedName>
        <fullName evidence="2">Uncharacterized protein</fullName>
    </submittedName>
</protein>
<accession>A0A2G8ST40</accession>
<feature type="region of interest" description="Disordered" evidence="1">
    <location>
        <begin position="187"/>
        <end position="208"/>
    </location>
</feature>
<sequence>MAAPSHSQSVHPDMLGVGPIEWDSATERAHRRYPRKASTIHGWLVKLRGTLSGNEATRRAGMREMRDAAAIRKFRKQHPEQFRGRPKGSVFWIFPRRGTRGHGHASSRSRSHHDDRRDDRHRDHRSHSRRDDRHHRDQRDRRDYREKHGRHPCLHFHHRVKPHHHGHGTYLAGVLTRSHRVREKGMKLREHAEKERRRERRRRKKQRKTEALAIKIDGALNKNRWWHR</sequence>
<dbReference type="EMBL" id="AYKW01000001">
    <property type="protein sequence ID" value="PIL36930.1"/>
    <property type="molecule type" value="Genomic_DNA"/>
</dbReference>
<evidence type="ECO:0000313" key="2">
    <source>
        <dbReference type="EMBL" id="PIL36930.1"/>
    </source>
</evidence>
<feature type="compositionally biased region" description="Basic and acidic residues" evidence="1">
    <location>
        <begin position="129"/>
        <end position="146"/>
    </location>
</feature>
<evidence type="ECO:0000313" key="3">
    <source>
        <dbReference type="Proteomes" id="UP000230002"/>
    </source>
</evidence>
<dbReference type="OrthoDB" id="3256715at2759"/>
<feature type="region of interest" description="Disordered" evidence="1">
    <location>
        <begin position="95"/>
        <end position="152"/>
    </location>
</feature>
<reference evidence="2 3" key="1">
    <citation type="journal article" date="2015" name="Sci. Rep.">
        <title>Chromosome-level genome map provides insights into diverse defense mechanisms in the medicinal fungus Ganoderma sinense.</title>
        <authorList>
            <person name="Zhu Y."/>
            <person name="Xu J."/>
            <person name="Sun C."/>
            <person name="Zhou S."/>
            <person name="Xu H."/>
            <person name="Nelson D.R."/>
            <person name="Qian J."/>
            <person name="Song J."/>
            <person name="Luo H."/>
            <person name="Xiang L."/>
            <person name="Li Y."/>
            <person name="Xu Z."/>
            <person name="Ji A."/>
            <person name="Wang L."/>
            <person name="Lu S."/>
            <person name="Hayward A."/>
            <person name="Sun W."/>
            <person name="Li X."/>
            <person name="Schwartz D.C."/>
            <person name="Wang Y."/>
            <person name="Chen S."/>
        </authorList>
    </citation>
    <scope>NUCLEOTIDE SEQUENCE [LARGE SCALE GENOMIC DNA]</scope>
    <source>
        <strain evidence="2 3">ZZ0214-1</strain>
    </source>
</reference>
<feature type="compositionally biased region" description="Basic and acidic residues" evidence="1">
    <location>
        <begin position="187"/>
        <end position="196"/>
    </location>
</feature>
<keyword evidence="3" id="KW-1185">Reference proteome</keyword>
<feature type="compositionally biased region" description="Basic residues" evidence="1">
    <location>
        <begin position="197"/>
        <end position="207"/>
    </location>
</feature>
<evidence type="ECO:0000256" key="1">
    <source>
        <dbReference type="SAM" id="MobiDB-lite"/>
    </source>
</evidence>
<proteinExistence type="predicted"/>
<feature type="compositionally biased region" description="Basic residues" evidence="1">
    <location>
        <begin position="97"/>
        <end position="111"/>
    </location>
</feature>
<dbReference type="AlphaFoldDB" id="A0A2G8ST40"/>
<feature type="compositionally biased region" description="Basic and acidic residues" evidence="1">
    <location>
        <begin position="112"/>
        <end position="121"/>
    </location>
</feature>
<organism evidence="2 3">
    <name type="scientific">Ganoderma sinense ZZ0214-1</name>
    <dbReference type="NCBI Taxonomy" id="1077348"/>
    <lineage>
        <taxon>Eukaryota</taxon>
        <taxon>Fungi</taxon>
        <taxon>Dikarya</taxon>
        <taxon>Basidiomycota</taxon>
        <taxon>Agaricomycotina</taxon>
        <taxon>Agaricomycetes</taxon>
        <taxon>Polyporales</taxon>
        <taxon>Polyporaceae</taxon>
        <taxon>Ganoderma</taxon>
    </lineage>
</organism>
<comment type="caution">
    <text evidence="2">The sequence shown here is derived from an EMBL/GenBank/DDBJ whole genome shotgun (WGS) entry which is preliminary data.</text>
</comment>
<name>A0A2G8ST40_9APHY</name>